<dbReference type="InterPro" id="IPR013130">
    <property type="entry name" value="Fe3_Rdtase_TM_dom"/>
</dbReference>
<feature type="transmembrane region" description="Helical" evidence="12">
    <location>
        <begin position="15"/>
        <end position="37"/>
    </location>
</feature>
<dbReference type="PRINTS" id="PR00466">
    <property type="entry name" value="GP91PHOX"/>
</dbReference>
<evidence type="ECO:0000256" key="10">
    <source>
        <dbReference type="ARBA" id="ARBA00023180"/>
    </source>
</evidence>
<evidence type="ECO:0000256" key="1">
    <source>
        <dbReference type="ARBA" id="ARBA00004141"/>
    </source>
</evidence>
<evidence type="ECO:0000256" key="9">
    <source>
        <dbReference type="ARBA" id="ARBA00023136"/>
    </source>
</evidence>
<evidence type="ECO:0000256" key="6">
    <source>
        <dbReference type="ARBA" id="ARBA00022989"/>
    </source>
</evidence>
<proteinExistence type="inferred from homology"/>
<gene>
    <name evidence="14" type="ORF">LMH87_002019</name>
</gene>
<evidence type="ECO:0000256" key="4">
    <source>
        <dbReference type="ARBA" id="ARBA00022692"/>
    </source>
</evidence>
<dbReference type="PANTHER" id="PTHR32361:SF9">
    <property type="entry name" value="FERRIC REDUCTASE TRANSMEMBRANE COMPONENT 3-RELATED"/>
    <property type="match status" value="1"/>
</dbReference>
<dbReference type="AlphaFoldDB" id="A0A9W8Q7Z3"/>
<evidence type="ECO:0000256" key="2">
    <source>
        <dbReference type="ARBA" id="ARBA00006278"/>
    </source>
</evidence>
<keyword evidence="9 12" id="KW-0472">Membrane</keyword>
<dbReference type="InterPro" id="IPR051410">
    <property type="entry name" value="Ferric/Cupric_Reductase"/>
</dbReference>
<evidence type="ECO:0000256" key="5">
    <source>
        <dbReference type="ARBA" id="ARBA00022982"/>
    </source>
</evidence>
<feature type="transmembrane region" description="Helical" evidence="12">
    <location>
        <begin position="104"/>
        <end position="122"/>
    </location>
</feature>
<keyword evidence="6 12" id="KW-1133">Transmembrane helix</keyword>
<dbReference type="Pfam" id="PF08030">
    <property type="entry name" value="NAD_binding_6"/>
    <property type="match status" value="1"/>
</dbReference>
<comment type="caution">
    <text evidence="14">The sequence shown here is derived from an EMBL/GenBank/DDBJ whole genome shotgun (WGS) entry which is preliminary data.</text>
</comment>
<evidence type="ECO:0000259" key="13">
    <source>
        <dbReference type="PROSITE" id="PS51384"/>
    </source>
</evidence>
<comment type="subcellular location">
    <subcellularLocation>
        <location evidence="1">Membrane</location>
        <topology evidence="1">Multi-pass membrane protein</topology>
    </subcellularLocation>
</comment>
<keyword evidence="4 12" id="KW-0812">Transmembrane</keyword>
<reference evidence="14" key="1">
    <citation type="journal article" date="2023" name="Access Microbiol">
        <title>De-novo genome assembly for Akanthomyces muscarius, a biocontrol agent of insect agricultural pests.</title>
        <authorList>
            <person name="Erdos Z."/>
            <person name="Studholme D.J."/>
            <person name="Raymond B."/>
            <person name="Sharma M."/>
        </authorList>
    </citation>
    <scope>NUCLEOTIDE SEQUENCE</scope>
    <source>
        <strain evidence="14">Ve6</strain>
    </source>
</reference>
<feature type="transmembrane region" description="Helical" evidence="12">
    <location>
        <begin position="143"/>
        <end position="164"/>
    </location>
</feature>
<dbReference type="CDD" id="cd06186">
    <property type="entry name" value="NOX_Duox_like_FAD_NADP"/>
    <property type="match status" value="1"/>
</dbReference>
<evidence type="ECO:0000313" key="14">
    <source>
        <dbReference type="EMBL" id="KAJ4147506.1"/>
    </source>
</evidence>
<feature type="transmembrane region" description="Helical" evidence="12">
    <location>
        <begin position="176"/>
        <end position="199"/>
    </location>
</feature>
<dbReference type="GO" id="GO:0000293">
    <property type="term" value="F:ferric-chelate reductase activity"/>
    <property type="evidence" value="ECO:0007669"/>
    <property type="project" value="UniProtKB-ARBA"/>
</dbReference>
<dbReference type="GeneID" id="80889178"/>
<keyword evidence="3" id="KW-0813">Transport</keyword>
<evidence type="ECO:0000256" key="12">
    <source>
        <dbReference type="SAM" id="Phobius"/>
    </source>
</evidence>
<dbReference type="GO" id="GO:0006826">
    <property type="term" value="P:iron ion transport"/>
    <property type="evidence" value="ECO:0007669"/>
    <property type="project" value="TreeGrafter"/>
</dbReference>
<name>A0A9W8Q7Z3_AKAMU</name>
<organism evidence="14 15">
    <name type="scientific">Akanthomyces muscarius</name>
    <name type="common">Entomopathogenic fungus</name>
    <name type="synonym">Lecanicillium muscarium</name>
    <dbReference type="NCBI Taxonomy" id="2231603"/>
    <lineage>
        <taxon>Eukaryota</taxon>
        <taxon>Fungi</taxon>
        <taxon>Dikarya</taxon>
        <taxon>Ascomycota</taxon>
        <taxon>Pezizomycotina</taxon>
        <taxon>Sordariomycetes</taxon>
        <taxon>Hypocreomycetidae</taxon>
        <taxon>Hypocreales</taxon>
        <taxon>Cordycipitaceae</taxon>
        <taxon>Akanthomyces</taxon>
    </lineage>
</organism>
<dbReference type="SFLD" id="SFLDS00052">
    <property type="entry name" value="Ferric_Reductase_Domain"/>
    <property type="match status" value="1"/>
</dbReference>
<evidence type="ECO:0000313" key="15">
    <source>
        <dbReference type="Proteomes" id="UP001144673"/>
    </source>
</evidence>
<keyword evidence="10" id="KW-0325">Glycoprotein</keyword>
<dbReference type="SUPFAM" id="SSF52343">
    <property type="entry name" value="Ferredoxin reductase-like, C-terminal NADP-linked domain"/>
    <property type="match status" value="1"/>
</dbReference>
<dbReference type="Pfam" id="PF08022">
    <property type="entry name" value="FAD_binding_8"/>
    <property type="match status" value="1"/>
</dbReference>
<protein>
    <recommendedName>
        <fullName evidence="13">FAD-binding FR-type domain-containing protein</fullName>
    </recommendedName>
</protein>
<accession>A0A9W8Q7Z3</accession>
<dbReference type="GO" id="GO:0005886">
    <property type="term" value="C:plasma membrane"/>
    <property type="evidence" value="ECO:0007669"/>
    <property type="project" value="TreeGrafter"/>
</dbReference>
<comment type="similarity">
    <text evidence="2">Belongs to the ferric reductase (FRE) family.</text>
</comment>
<dbReference type="KEGG" id="amus:LMH87_002019"/>
<dbReference type="GO" id="GO:0015677">
    <property type="term" value="P:copper ion import"/>
    <property type="evidence" value="ECO:0007669"/>
    <property type="project" value="TreeGrafter"/>
</dbReference>
<dbReference type="Proteomes" id="UP001144673">
    <property type="component" value="Chromosome 3"/>
</dbReference>
<dbReference type="InterPro" id="IPR013121">
    <property type="entry name" value="Fe_red_NAD-bd_6"/>
</dbReference>
<evidence type="ECO:0000256" key="11">
    <source>
        <dbReference type="SAM" id="MobiDB-lite"/>
    </source>
</evidence>
<evidence type="ECO:0000256" key="3">
    <source>
        <dbReference type="ARBA" id="ARBA00022448"/>
    </source>
</evidence>
<feature type="compositionally biased region" description="Low complexity" evidence="11">
    <location>
        <begin position="487"/>
        <end position="496"/>
    </location>
</feature>
<dbReference type="InterPro" id="IPR017927">
    <property type="entry name" value="FAD-bd_FR_type"/>
</dbReference>
<dbReference type="InterPro" id="IPR000778">
    <property type="entry name" value="Cyt_b245_heavy_chain"/>
</dbReference>
<dbReference type="Gene3D" id="3.40.50.80">
    <property type="entry name" value="Nucleotide-binding domain of ferredoxin-NADP reductase (FNR) module"/>
    <property type="match status" value="1"/>
</dbReference>
<evidence type="ECO:0000256" key="7">
    <source>
        <dbReference type="ARBA" id="ARBA00023002"/>
    </source>
</evidence>
<dbReference type="PROSITE" id="PS51384">
    <property type="entry name" value="FAD_FR"/>
    <property type="match status" value="1"/>
</dbReference>
<feature type="transmembrane region" description="Helical" evidence="12">
    <location>
        <begin position="206"/>
        <end position="225"/>
    </location>
</feature>
<keyword evidence="5" id="KW-0249">Electron transport</keyword>
<feature type="region of interest" description="Disordered" evidence="11">
    <location>
        <begin position="483"/>
        <end position="502"/>
    </location>
</feature>
<dbReference type="EMBL" id="JAJHUN010000010">
    <property type="protein sequence ID" value="KAJ4147506.1"/>
    <property type="molecule type" value="Genomic_DNA"/>
</dbReference>
<dbReference type="InterPro" id="IPR039261">
    <property type="entry name" value="FNR_nucleotide-bd"/>
</dbReference>
<keyword evidence="8" id="KW-0406">Ion transport</keyword>
<dbReference type="GO" id="GO:0006879">
    <property type="term" value="P:intracellular iron ion homeostasis"/>
    <property type="evidence" value="ECO:0007669"/>
    <property type="project" value="TreeGrafter"/>
</dbReference>
<dbReference type="Pfam" id="PF01794">
    <property type="entry name" value="Ferric_reduct"/>
    <property type="match status" value="1"/>
</dbReference>
<sequence>MLKPIIVDQYVAARVYFGCVVAIFFLEGIIRNVLLLLSKIRKNKPTPASHWGITVFLHRTLTRAVPIPYFTDYHILDVVRFAIFAVLNVIFALNTNQYTTDYTLYGWLTIANGGLAFLLAARSNLFSLILRIPAPVLLQYHRWIGLATVADATVHVSFNIMHFINTDQIKSNLASARIQVGLAAWVCLVIMLLTALPIVRRRSFEVFYYAHFLFFVFIGGALYHTTKGPEFLLPGFGLWVIDRAIRLAYGFRKITVESATYYEGDLTKLRLRGMRAAKPGQMVWLQLSGVSRLNWHPFTVASSVALDGDDAMPTATMTPRTTVAIRGLGGYTSAVQQLAEKEPDSAETSISSCNLRVRLDGPYGVSRFNWHDERLVVLVAGGVGITPGISIASSIITAATIGSSSPAEPPVTTHIHLLWVVKDATHITWFADELRSLHTLLSRQPNPTVRFNVMIHVTSNVSSTPAPALEPSNSSSVEMMKQVHTMSSASPSSVPSNGNPWRLQHGRPDIHRWFTNCKDTAPSVDAAVNVCGPAALVLDVRRASVAQSSGSCLFRIEEESFEL</sequence>
<evidence type="ECO:0000256" key="8">
    <source>
        <dbReference type="ARBA" id="ARBA00023065"/>
    </source>
</evidence>
<feature type="domain" description="FAD-binding FR-type" evidence="13">
    <location>
        <begin position="234"/>
        <end position="369"/>
    </location>
</feature>
<keyword evidence="7" id="KW-0560">Oxidoreductase</keyword>
<dbReference type="SFLD" id="SFLDG01168">
    <property type="entry name" value="Ferric_reductase_subgroup_(FRE"/>
    <property type="match status" value="1"/>
</dbReference>
<dbReference type="RefSeq" id="XP_056050447.1">
    <property type="nucleotide sequence ID" value="XM_056193405.1"/>
</dbReference>
<dbReference type="PANTHER" id="PTHR32361">
    <property type="entry name" value="FERRIC/CUPRIC REDUCTASE TRANSMEMBRANE COMPONENT"/>
    <property type="match status" value="1"/>
</dbReference>
<dbReference type="InterPro" id="IPR013112">
    <property type="entry name" value="FAD-bd_8"/>
</dbReference>
<feature type="transmembrane region" description="Helical" evidence="12">
    <location>
        <begin position="73"/>
        <end position="92"/>
    </location>
</feature>
<keyword evidence="15" id="KW-1185">Reference proteome</keyword>